<feature type="coiled-coil region" evidence="13">
    <location>
        <begin position="464"/>
        <end position="491"/>
    </location>
</feature>
<dbReference type="InterPro" id="IPR003661">
    <property type="entry name" value="HisK_dim/P_dom"/>
</dbReference>
<proteinExistence type="predicted"/>
<dbReference type="SUPFAM" id="SSF55874">
    <property type="entry name" value="ATPase domain of HSP90 chaperone/DNA topoisomerase II/histidine kinase"/>
    <property type="match status" value="1"/>
</dbReference>
<dbReference type="CDD" id="cd00075">
    <property type="entry name" value="HATPase"/>
    <property type="match status" value="1"/>
</dbReference>
<dbReference type="Pfam" id="PF00672">
    <property type="entry name" value="HAMP"/>
    <property type="match status" value="1"/>
</dbReference>
<evidence type="ECO:0000259" key="15">
    <source>
        <dbReference type="PROSITE" id="PS50885"/>
    </source>
</evidence>
<keyword evidence="11" id="KW-1133">Transmembrane helix</keyword>
<dbReference type="OrthoDB" id="5437527at2"/>
<dbReference type="SUPFAM" id="SSF47384">
    <property type="entry name" value="Homodimeric domain of signal transducing histidine kinase"/>
    <property type="match status" value="1"/>
</dbReference>
<dbReference type="InterPro" id="IPR005467">
    <property type="entry name" value="His_kinase_dom"/>
</dbReference>
<dbReference type="InterPro" id="IPR036097">
    <property type="entry name" value="HisK_dim/P_sf"/>
</dbReference>
<evidence type="ECO:0000256" key="3">
    <source>
        <dbReference type="ARBA" id="ARBA00012438"/>
    </source>
</evidence>
<evidence type="ECO:0000256" key="4">
    <source>
        <dbReference type="ARBA" id="ARBA00022475"/>
    </source>
</evidence>
<evidence type="ECO:0000256" key="9">
    <source>
        <dbReference type="ARBA" id="ARBA00022777"/>
    </source>
</evidence>
<dbReference type="GO" id="GO:0005524">
    <property type="term" value="F:ATP binding"/>
    <property type="evidence" value="ECO:0007669"/>
    <property type="project" value="UniProtKB-KW"/>
</dbReference>
<evidence type="ECO:0000256" key="12">
    <source>
        <dbReference type="ARBA" id="ARBA00023012"/>
    </source>
</evidence>
<reference evidence="16 17" key="1">
    <citation type="journal article" date="2018" name="Genome Announc.">
        <title>Genome Sequence of Geothermobacter sp. HR-1 Iron Reducer from the Loihi Seamount.</title>
        <authorList>
            <person name="Smith H."/>
            <person name="Abuyen K."/>
            <person name="Tremblay J."/>
            <person name="Savalia P."/>
            <person name="Perez-Rodriguez I."/>
            <person name="Emerson D."/>
            <person name="Tully B."/>
            <person name="Amend J."/>
        </authorList>
    </citation>
    <scope>NUCLEOTIDE SEQUENCE [LARGE SCALE GENOMIC DNA]</scope>
    <source>
        <strain evidence="16 17">HR-1</strain>
    </source>
</reference>
<dbReference type="PROSITE" id="PS50109">
    <property type="entry name" value="HIS_KIN"/>
    <property type="match status" value="1"/>
</dbReference>
<sequence length="833" mass="93384">MLRLNLHRKVLYAFWALSIIPLVLLAINSSQNLRSVEKLLLDSATRALDEQASEALEVRAELVAREVGDFLRSVEEDLHALALLPPDSQGYLEFAATHQKQIWYRQLDNGKPREIRRDIPLYSELAFIAPSGRETVRVVDGRISHDYRNVADPAETTYKSETYFLVARNLPPGEIYVSHVTGWHVSRDEQLAGASSLEEAVGGRTYRGLVRFATPVYTEDGILKGVVVLSLDHRHLMEFTQHITPTRERYVVYPSYKSGNYAFMFDDEGWIITHPKYWDIRGLDAEGRLVPPYTEQSSPEAVRRGIIPYNLLNAAFIHKNYPVVAQDVLAGRSGVVDVTNVGGARKIMAYAPIFYRGGGYAERGIFGGVTIGAELKNFHRPALETAALIKRQFTTFITQSWFLISLTGMLVFFASYRLSRGIAGPLQELIVGTREMARGNLATNVDVSSSDEVGQLARSFNTMAHELRLRRERLVRSLEDLRRSRKEILRERNFKETVFENIETGIFTLNPEGLVTSVNGPAQRSLQLPPWQKPAPWRKLLADWPEMVEALEEGLSVGVSGRWNKYLTIEREGRPLTFRLALLPLGARNLSGQILTIEDLTERVQMRQRMERMGRLASLGRLSAGIAHEVRNPLTGISLLLDELHDRMLGQPDDQQLIRRALEEIERLEALVGELLNFASVPKTEKVVGDVVDTLRDTLFLVSKPLQQQRIRLEQKFSDDLPRIAFDSNKLKQALLNLLANAMDAMPEGGRLDVAVESEGDGVAIIIQDTGTGMSAEQLELIFEPFYTSKGEGTGLGLAITHNIISEHGGRIDADSTPGEGSCFRIWLPADGQ</sequence>
<dbReference type="Gene3D" id="1.10.287.130">
    <property type="match status" value="1"/>
</dbReference>
<dbReference type="RefSeq" id="WP_103116032.1">
    <property type="nucleotide sequence ID" value="NZ_PPFX01000030.1"/>
</dbReference>
<comment type="subcellular location">
    <subcellularLocation>
        <location evidence="2">Cell membrane</location>
        <topology evidence="2">Multi-pass membrane protein</topology>
    </subcellularLocation>
</comment>
<evidence type="ECO:0000256" key="7">
    <source>
        <dbReference type="ARBA" id="ARBA00022692"/>
    </source>
</evidence>
<dbReference type="PANTHER" id="PTHR43065">
    <property type="entry name" value="SENSOR HISTIDINE KINASE"/>
    <property type="match status" value="1"/>
</dbReference>
<keyword evidence="13" id="KW-0175">Coiled coil</keyword>
<dbReference type="InterPro" id="IPR004358">
    <property type="entry name" value="Sig_transdc_His_kin-like_C"/>
</dbReference>
<dbReference type="Pfam" id="PF00512">
    <property type="entry name" value="HisKA"/>
    <property type="match status" value="1"/>
</dbReference>
<keyword evidence="6" id="KW-0808">Transferase</keyword>
<keyword evidence="11" id="KW-0472">Membrane</keyword>
<evidence type="ECO:0000259" key="14">
    <source>
        <dbReference type="PROSITE" id="PS50109"/>
    </source>
</evidence>
<dbReference type="Gene3D" id="6.10.340.10">
    <property type="match status" value="1"/>
</dbReference>
<evidence type="ECO:0000256" key="13">
    <source>
        <dbReference type="SAM" id="Coils"/>
    </source>
</evidence>
<dbReference type="Gene3D" id="3.30.450.20">
    <property type="entry name" value="PAS domain"/>
    <property type="match status" value="2"/>
</dbReference>
<feature type="domain" description="HAMP" evidence="15">
    <location>
        <begin position="420"/>
        <end position="472"/>
    </location>
</feature>
<dbReference type="Proteomes" id="UP000236340">
    <property type="component" value="Unassembled WGS sequence"/>
</dbReference>
<keyword evidence="9 16" id="KW-0418">Kinase</keyword>
<dbReference type="InterPro" id="IPR003594">
    <property type="entry name" value="HATPase_dom"/>
</dbReference>
<evidence type="ECO:0000256" key="5">
    <source>
        <dbReference type="ARBA" id="ARBA00022553"/>
    </source>
</evidence>
<evidence type="ECO:0000313" key="16">
    <source>
        <dbReference type="EMBL" id="PNU19439.1"/>
    </source>
</evidence>
<dbReference type="SUPFAM" id="SSF158472">
    <property type="entry name" value="HAMP domain-like"/>
    <property type="match status" value="1"/>
</dbReference>
<evidence type="ECO:0000256" key="2">
    <source>
        <dbReference type="ARBA" id="ARBA00004651"/>
    </source>
</evidence>
<dbReference type="EMBL" id="PPFX01000030">
    <property type="protein sequence ID" value="PNU19439.1"/>
    <property type="molecule type" value="Genomic_DNA"/>
</dbReference>
<dbReference type="AlphaFoldDB" id="A0A2K2H860"/>
<dbReference type="PROSITE" id="PS50885">
    <property type="entry name" value="HAMP"/>
    <property type="match status" value="1"/>
</dbReference>
<dbReference type="GO" id="GO:0005886">
    <property type="term" value="C:plasma membrane"/>
    <property type="evidence" value="ECO:0007669"/>
    <property type="project" value="UniProtKB-SubCell"/>
</dbReference>
<dbReference type="CDD" id="cd06225">
    <property type="entry name" value="HAMP"/>
    <property type="match status" value="1"/>
</dbReference>
<comment type="caution">
    <text evidence="16">The sequence shown here is derived from an EMBL/GenBank/DDBJ whole genome shotgun (WGS) entry which is preliminary data.</text>
</comment>
<keyword evidence="4" id="KW-1003">Cell membrane</keyword>
<dbReference type="SMART" id="SM00388">
    <property type="entry name" value="HisKA"/>
    <property type="match status" value="1"/>
</dbReference>
<keyword evidence="12" id="KW-0902">Two-component regulatory system</keyword>
<keyword evidence="8" id="KW-0547">Nucleotide-binding</keyword>
<accession>A0A2K2H860</accession>
<dbReference type="CDD" id="cd00082">
    <property type="entry name" value="HisKA"/>
    <property type="match status" value="1"/>
</dbReference>
<keyword evidence="10" id="KW-0067">ATP-binding</keyword>
<dbReference type="GO" id="GO:0000155">
    <property type="term" value="F:phosphorelay sensor kinase activity"/>
    <property type="evidence" value="ECO:0007669"/>
    <property type="project" value="InterPro"/>
</dbReference>
<evidence type="ECO:0000313" key="17">
    <source>
        <dbReference type="Proteomes" id="UP000236340"/>
    </source>
</evidence>
<evidence type="ECO:0000256" key="8">
    <source>
        <dbReference type="ARBA" id="ARBA00022741"/>
    </source>
</evidence>
<feature type="domain" description="Histidine kinase" evidence="14">
    <location>
        <begin position="625"/>
        <end position="832"/>
    </location>
</feature>
<dbReference type="InterPro" id="IPR029151">
    <property type="entry name" value="Sensor-like_sf"/>
</dbReference>
<dbReference type="InterPro" id="IPR035965">
    <property type="entry name" value="PAS-like_dom_sf"/>
</dbReference>
<dbReference type="SUPFAM" id="SSF103190">
    <property type="entry name" value="Sensory domain-like"/>
    <property type="match status" value="1"/>
</dbReference>
<evidence type="ECO:0000256" key="1">
    <source>
        <dbReference type="ARBA" id="ARBA00000085"/>
    </source>
</evidence>
<dbReference type="PANTHER" id="PTHR43065:SF10">
    <property type="entry name" value="PEROXIDE STRESS-ACTIVATED HISTIDINE KINASE MAK3"/>
    <property type="match status" value="1"/>
</dbReference>
<dbReference type="SMART" id="SM00387">
    <property type="entry name" value="HATPase_c"/>
    <property type="match status" value="1"/>
</dbReference>
<dbReference type="InterPro" id="IPR003660">
    <property type="entry name" value="HAMP_dom"/>
</dbReference>
<keyword evidence="5" id="KW-0597">Phosphoprotein</keyword>
<comment type="catalytic activity">
    <reaction evidence="1">
        <text>ATP + protein L-histidine = ADP + protein N-phospho-L-histidine.</text>
        <dbReference type="EC" id="2.7.13.3"/>
    </reaction>
</comment>
<evidence type="ECO:0000256" key="6">
    <source>
        <dbReference type="ARBA" id="ARBA00022679"/>
    </source>
</evidence>
<organism evidence="16 17">
    <name type="scientific">Geothermobacter hydrogeniphilus</name>
    <dbReference type="NCBI Taxonomy" id="1969733"/>
    <lineage>
        <taxon>Bacteria</taxon>
        <taxon>Pseudomonadati</taxon>
        <taxon>Thermodesulfobacteriota</taxon>
        <taxon>Desulfuromonadia</taxon>
        <taxon>Desulfuromonadales</taxon>
        <taxon>Geothermobacteraceae</taxon>
        <taxon>Geothermobacter</taxon>
    </lineage>
</organism>
<keyword evidence="7" id="KW-0812">Transmembrane</keyword>
<evidence type="ECO:0000256" key="10">
    <source>
        <dbReference type="ARBA" id="ARBA00022840"/>
    </source>
</evidence>
<dbReference type="InterPro" id="IPR036890">
    <property type="entry name" value="HATPase_C_sf"/>
</dbReference>
<protein>
    <recommendedName>
        <fullName evidence="3">histidine kinase</fullName>
        <ecNumber evidence="3">2.7.13.3</ecNumber>
    </recommendedName>
</protein>
<dbReference type="SMART" id="SM00304">
    <property type="entry name" value="HAMP"/>
    <property type="match status" value="1"/>
</dbReference>
<dbReference type="Gene3D" id="3.30.565.10">
    <property type="entry name" value="Histidine kinase-like ATPase, C-terminal domain"/>
    <property type="match status" value="1"/>
</dbReference>
<dbReference type="Pfam" id="PF02518">
    <property type="entry name" value="HATPase_c"/>
    <property type="match status" value="1"/>
</dbReference>
<dbReference type="EC" id="2.7.13.3" evidence="3"/>
<name>A0A2K2H860_9BACT</name>
<gene>
    <name evidence="16" type="ORF">C2E25_12305</name>
</gene>
<dbReference type="PRINTS" id="PR00344">
    <property type="entry name" value="BCTRLSENSOR"/>
</dbReference>
<evidence type="ECO:0000256" key="11">
    <source>
        <dbReference type="ARBA" id="ARBA00022989"/>
    </source>
</evidence>
<dbReference type="SUPFAM" id="SSF55785">
    <property type="entry name" value="PYP-like sensor domain (PAS domain)"/>
    <property type="match status" value="1"/>
</dbReference>